<dbReference type="RefSeq" id="WP_265282691.1">
    <property type="nucleotide sequence ID" value="NZ_QZCW01000003.1"/>
</dbReference>
<proteinExistence type="predicted"/>
<evidence type="ECO:0008006" key="3">
    <source>
        <dbReference type="Google" id="ProtNLM"/>
    </source>
</evidence>
<organism evidence="1 2">
    <name type="scientific">Verminephrobacter aporrectodeae subsp. tuberculatae</name>
    <dbReference type="NCBI Taxonomy" id="1110392"/>
    <lineage>
        <taxon>Bacteria</taxon>
        <taxon>Pseudomonadati</taxon>
        <taxon>Pseudomonadota</taxon>
        <taxon>Betaproteobacteria</taxon>
        <taxon>Burkholderiales</taxon>
        <taxon>Comamonadaceae</taxon>
        <taxon>Verminephrobacter</taxon>
    </lineage>
</organism>
<evidence type="ECO:0000313" key="1">
    <source>
        <dbReference type="EMBL" id="MCW5322395.1"/>
    </source>
</evidence>
<accession>A0ABT3KVN6</accession>
<dbReference type="EMBL" id="QZCW01000003">
    <property type="protein sequence ID" value="MCW5322395.1"/>
    <property type="molecule type" value="Genomic_DNA"/>
</dbReference>
<reference evidence="2" key="1">
    <citation type="submission" date="2023-07" db="EMBL/GenBank/DDBJ databases">
        <title>Verminephrobacter genomes.</title>
        <authorList>
            <person name="Lund M.B."/>
        </authorList>
    </citation>
    <scope>NUCLEOTIDE SEQUENCE [LARGE SCALE GENOMIC DNA]</scope>
    <source>
        <strain evidence="2">AtM5-05</strain>
    </source>
</reference>
<dbReference type="Gene3D" id="3.20.20.150">
    <property type="entry name" value="Divalent-metal-dependent TIM barrel enzymes"/>
    <property type="match status" value="1"/>
</dbReference>
<dbReference type="InterPro" id="IPR036237">
    <property type="entry name" value="Xyl_isomerase-like_sf"/>
</dbReference>
<sequence>MSRFLNDGSTDAPQLRVYLNLDSLLDLQDGHGAARAFPTDPAERDALLARDGFEGVQRTDRSAPQGPTCLPYCGANRIDKPGEVDAIVARHVARGDNCLTLHAGTGLEDDAAACRLAEALLAAADRQRFAVFLETHRATITQDLWRTVQLLRRFPELRLNGDFSHYYCGQEMPYGDWAQKMAFMEPLFARTGFLHGRIASPGCMQVPISREWTQRPPQAHGVVDFLAHFRDLWGRAIRGFLQHAGPGDVLVFAPEILSGAHYYARCFPDAQGRLVEESDRYAQALIYKDLIRALFAEQLAAAAGAPARAR</sequence>
<gene>
    <name evidence="1" type="ORF">D5039_14905</name>
</gene>
<keyword evidence="2" id="KW-1185">Reference proteome</keyword>
<name>A0ABT3KVN6_9BURK</name>
<comment type="caution">
    <text evidence="1">The sequence shown here is derived from an EMBL/GenBank/DDBJ whole genome shotgun (WGS) entry which is preliminary data.</text>
</comment>
<dbReference type="Proteomes" id="UP001208935">
    <property type="component" value="Unassembled WGS sequence"/>
</dbReference>
<protein>
    <recommendedName>
        <fullName evidence="3">Xylose isomerase</fullName>
    </recommendedName>
</protein>
<dbReference type="SUPFAM" id="SSF51658">
    <property type="entry name" value="Xylose isomerase-like"/>
    <property type="match status" value="1"/>
</dbReference>
<evidence type="ECO:0000313" key="2">
    <source>
        <dbReference type="Proteomes" id="UP001208935"/>
    </source>
</evidence>